<dbReference type="Pfam" id="PF00085">
    <property type="entry name" value="Thioredoxin"/>
    <property type="match status" value="1"/>
</dbReference>
<sequence>MASVNITHDTIESTIKDNDIVLLDFWAEWCGPCRMFAPIFESASEQHADVVFGKVDTEAEQALAAGFRITSIPTLVVFREGIIVFAQPGALNGAQLEQVIEGTKALDMDDVRRQLAEQQAAAAAQA</sequence>
<dbReference type="AlphaFoldDB" id="A0A4Q2JC20"/>
<reference evidence="8 9" key="1">
    <citation type="submission" date="2019-01" db="EMBL/GenBank/DDBJ databases">
        <authorList>
            <person name="Li J."/>
        </authorList>
    </citation>
    <scope>NUCLEOTIDE SEQUENCE [LARGE SCALE GENOMIC DNA]</scope>
    <source>
        <strain evidence="8 9">CGMCC 4.7180</strain>
    </source>
</reference>
<keyword evidence="4" id="KW-1015">Disulfide bond</keyword>
<evidence type="ECO:0000256" key="6">
    <source>
        <dbReference type="NCBIfam" id="TIGR01068"/>
    </source>
</evidence>
<keyword evidence="9" id="KW-1185">Reference proteome</keyword>
<dbReference type="RefSeq" id="WP_129235775.1">
    <property type="nucleotide sequence ID" value="NZ_JBHXVJ010000009.1"/>
</dbReference>
<evidence type="ECO:0000313" key="8">
    <source>
        <dbReference type="EMBL" id="RXZ43497.1"/>
    </source>
</evidence>
<keyword evidence="5" id="KW-0676">Redox-active center</keyword>
<evidence type="ECO:0000256" key="3">
    <source>
        <dbReference type="ARBA" id="ARBA00022982"/>
    </source>
</evidence>
<dbReference type="NCBIfam" id="TIGR01068">
    <property type="entry name" value="thioredoxin"/>
    <property type="match status" value="1"/>
</dbReference>
<dbReference type="PROSITE" id="PS51352">
    <property type="entry name" value="THIOREDOXIN_2"/>
    <property type="match status" value="1"/>
</dbReference>
<protein>
    <recommendedName>
        <fullName evidence="6">Thioredoxin</fullName>
    </recommendedName>
</protein>
<comment type="similarity">
    <text evidence="1">Belongs to the thioredoxin family.</text>
</comment>
<evidence type="ECO:0000256" key="1">
    <source>
        <dbReference type="ARBA" id="ARBA00008987"/>
    </source>
</evidence>
<keyword evidence="2" id="KW-0813">Transport</keyword>
<dbReference type="GO" id="GO:0015035">
    <property type="term" value="F:protein-disulfide reductase activity"/>
    <property type="evidence" value="ECO:0007669"/>
    <property type="project" value="UniProtKB-UniRule"/>
</dbReference>
<dbReference type="InterPro" id="IPR013766">
    <property type="entry name" value="Thioredoxin_domain"/>
</dbReference>
<dbReference type="GO" id="GO:0005829">
    <property type="term" value="C:cytosol"/>
    <property type="evidence" value="ECO:0007669"/>
    <property type="project" value="TreeGrafter"/>
</dbReference>
<dbReference type="EMBL" id="SDPL01000450">
    <property type="protein sequence ID" value="RXZ43497.1"/>
    <property type="molecule type" value="Genomic_DNA"/>
</dbReference>
<dbReference type="InterPro" id="IPR036249">
    <property type="entry name" value="Thioredoxin-like_sf"/>
</dbReference>
<organism evidence="8 9">
    <name type="scientific">Agromyces binzhouensis</name>
    <dbReference type="NCBI Taxonomy" id="1817495"/>
    <lineage>
        <taxon>Bacteria</taxon>
        <taxon>Bacillati</taxon>
        <taxon>Actinomycetota</taxon>
        <taxon>Actinomycetes</taxon>
        <taxon>Micrococcales</taxon>
        <taxon>Microbacteriaceae</taxon>
        <taxon>Agromyces</taxon>
    </lineage>
</organism>
<dbReference type="CDD" id="cd02947">
    <property type="entry name" value="TRX_family"/>
    <property type="match status" value="1"/>
</dbReference>
<name>A0A4Q2JC20_9MICO</name>
<accession>A0A4Q2JC20</accession>
<dbReference type="PANTHER" id="PTHR45663">
    <property type="entry name" value="GEO12009P1"/>
    <property type="match status" value="1"/>
</dbReference>
<evidence type="ECO:0000256" key="5">
    <source>
        <dbReference type="ARBA" id="ARBA00023284"/>
    </source>
</evidence>
<proteinExistence type="inferred from homology"/>
<dbReference type="PRINTS" id="PR00421">
    <property type="entry name" value="THIOREDOXIN"/>
</dbReference>
<dbReference type="InterPro" id="IPR005746">
    <property type="entry name" value="Thioredoxin"/>
</dbReference>
<keyword evidence="3" id="KW-0249">Electron transport</keyword>
<dbReference type="Gene3D" id="3.40.30.10">
    <property type="entry name" value="Glutaredoxin"/>
    <property type="match status" value="1"/>
</dbReference>
<dbReference type="InterPro" id="IPR017937">
    <property type="entry name" value="Thioredoxin_CS"/>
</dbReference>
<dbReference type="PANTHER" id="PTHR45663:SF40">
    <property type="entry name" value="THIOREDOXIN 2"/>
    <property type="match status" value="1"/>
</dbReference>
<dbReference type="PROSITE" id="PS00194">
    <property type="entry name" value="THIOREDOXIN_1"/>
    <property type="match status" value="1"/>
</dbReference>
<evidence type="ECO:0000256" key="4">
    <source>
        <dbReference type="ARBA" id="ARBA00023157"/>
    </source>
</evidence>
<feature type="domain" description="Thioredoxin" evidence="7">
    <location>
        <begin position="1"/>
        <end position="105"/>
    </location>
</feature>
<gene>
    <name evidence="8" type="primary">trxA</name>
    <name evidence="8" type="ORF">ESO86_15550</name>
</gene>
<comment type="caution">
    <text evidence="8">The sequence shown here is derived from an EMBL/GenBank/DDBJ whole genome shotgun (WGS) entry which is preliminary data.</text>
</comment>
<dbReference type="OrthoDB" id="9790390at2"/>
<evidence type="ECO:0000256" key="2">
    <source>
        <dbReference type="ARBA" id="ARBA00022448"/>
    </source>
</evidence>
<evidence type="ECO:0000313" key="9">
    <source>
        <dbReference type="Proteomes" id="UP000292881"/>
    </source>
</evidence>
<dbReference type="SUPFAM" id="SSF52833">
    <property type="entry name" value="Thioredoxin-like"/>
    <property type="match status" value="1"/>
</dbReference>
<evidence type="ECO:0000259" key="7">
    <source>
        <dbReference type="PROSITE" id="PS51352"/>
    </source>
</evidence>
<dbReference type="Proteomes" id="UP000292881">
    <property type="component" value="Unassembled WGS sequence"/>
</dbReference>